<evidence type="ECO:0000313" key="3">
    <source>
        <dbReference type="Proteomes" id="UP000799439"/>
    </source>
</evidence>
<feature type="region of interest" description="Disordered" evidence="1">
    <location>
        <begin position="1"/>
        <end position="132"/>
    </location>
</feature>
<dbReference type="AlphaFoldDB" id="A0A9P4IYR3"/>
<evidence type="ECO:0000313" key="2">
    <source>
        <dbReference type="EMBL" id="KAF2149284.1"/>
    </source>
</evidence>
<comment type="caution">
    <text evidence="2">The sequence shown here is derived from an EMBL/GenBank/DDBJ whole genome shotgun (WGS) entry which is preliminary data.</text>
</comment>
<protein>
    <submittedName>
        <fullName evidence="2">Uncharacterized protein</fullName>
    </submittedName>
</protein>
<dbReference type="EMBL" id="ML996091">
    <property type="protein sequence ID" value="KAF2149284.1"/>
    <property type="molecule type" value="Genomic_DNA"/>
</dbReference>
<proteinExistence type="predicted"/>
<feature type="compositionally biased region" description="Basic and acidic residues" evidence="1">
    <location>
        <begin position="1"/>
        <end position="28"/>
    </location>
</feature>
<reference evidence="2" key="1">
    <citation type="journal article" date="2020" name="Stud. Mycol.">
        <title>101 Dothideomycetes genomes: a test case for predicting lifestyles and emergence of pathogens.</title>
        <authorList>
            <person name="Haridas S."/>
            <person name="Albert R."/>
            <person name="Binder M."/>
            <person name="Bloem J."/>
            <person name="Labutti K."/>
            <person name="Salamov A."/>
            <person name="Andreopoulos B."/>
            <person name="Baker S."/>
            <person name="Barry K."/>
            <person name="Bills G."/>
            <person name="Bluhm B."/>
            <person name="Cannon C."/>
            <person name="Castanera R."/>
            <person name="Culley D."/>
            <person name="Daum C."/>
            <person name="Ezra D."/>
            <person name="Gonzalez J."/>
            <person name="Henrissat B."/>
            <person name="Kuo A."/>
            <person name="Liang C."/>
            <person name="Lipzen A."/>
            <person name="Lutzoni F."/>
            <person name="Magnuson J."/>
            <person name="Mondo S."/>
            <person name="Nolan M."/>
            <person name="Ohm R."/>
            <person name="Pangilinan J."/>
            <person name="Park H.-J."/>
            <person name="Ramirez L."/>
            <person name="Alfaro M."/>
            <person name="Sun H."/>
            <person name="Tritt A."/>
            <person name="Yoshinaga Y."/>
            <person name="Zwiers L.-H."/>
            <person name="Turgeon B."/>
            <person name="Goodwin S."/>
            <person name="Spatafora J."/>
            <person name="Crous P."/>
            <person name="Grigoriev I."/>
        </authorList>
    </citation>
    <scope>NUCLEOTIDE SEQUENCE</scope>
    <source>
        <strain evidence="2">CBS 260.36</strain>
    </source>
</reference>
<organism evidence="2 3">
    <name type="scientific">Myriangium duriaei CBS 260.36</name>
    <dbReference type="NCBI Taxonomy" id="1168546"/>
    <lineage>
        <taxon>Eukaryota</taxon>
        <taxon>Fungi</taxon>
        <taxon>Dikarya</taxon>
        <taxon>Ascomycota</taxon>
        <taxon>Pezizomycotina</taxon>
        <taxon>Dothideomycetes</taxon>
        <taxon>Dothideomycetidae</taxon>
        <taxon>Myriangiales</taxon>
        <taxon>Myriangiaceae</taxon>
        <taxon>Myriangium</taxon>
    </lineage>
</organism>
<name>A0A9P4IYR3_9PEZI</name>
<feature type="compositionally biased region" description="Basic and acidic residues" evidence="1">
    <location>
        <begin position="37"/>
        <end position="47"/>
    </location>
</feature>
<gene>
    <name evidence="2" type="ORF">K461DRAFT_44126</name>
</gene>
<accession>A0A9P4IYR3</accession>
<feature type="compositionally biased region" description="Low complexity" evidence="1">
    <location>
        <begin position="68"/>
        <end position="103"/>
    </location>
</feature>
<dbReference type="Proteomes" id="UP000799439">
    <property type="component" value="Unassembled WGS sequence"/>
</dbReference>
<keyword evidence="3" id="KW-1185">Reference proteome</keyword>
<evidence type="ECO:0000256" key="1">
    <source>
        <dbReference type="SAM" id="MobiDB-lite"/>
    </source>
</evidence>
<sequence>MAENNRRNRVNEKRENAERKAALEEARRPKPARSSTRLREVAKKQAEMDGVGAGTEDISGMIVGSGEGETAAGKAKAGEMSAGASSDHNAVSSSCSSSAGKSAKTLRSKGSGLTLRMGFPTAHNGDAMDMSE</sequence>